<evidence type="ECO:0000259" key="2">
    <source>
        <dbReference type="Pfam" id="PF25805"/>
    </source>
</evidence>
<keyword evidence="1" id="KW-0175">Coiled coil</keyword>
<feature type="domain" description="IQ motif and ubiquitin-like" evidence="2">
    <location>
        <begin position="624"/>
        <end position="745"/>
    </location>
</feature>
<dbReference type="AlphaFoldDB" id="A0A8D8TY17"/>
<dbReference type="InterPro" id="IPR057887">
    <property type="entry name" value="IQUB_helical"/>
</dbReference>
<organism evidence="3">
    <name type="scientific">Cacopsylla melanoneura</name>
    <dbReference type="NCBI Taxonomy" id="428564"/>
    <lineage>
        <taxon>Eukaryota</taxon>
        <taxon>Metazoa</taxon>
        <taxon>Ecdysozoa</taxon>
        <taxon>Arthropoda</taxon>
        <taxon>Hexapoda</taxon>
        <taxon>Insecta</taxon>
        <taxon>Pterygota</taxon>
        <taxon>Neoptera</taxon>
        <taxon>Paraneoptera</taxon>
        <taxon>Hemiptera</taxon>
        <taxon>Sternorrhyncha</taxon>
        <taxon>Psylloidea</taxon>
        <taxon>Psyllidae</taxon>
        <taxon>Psyllinae</taxon>
        <taxon>Cacopsylla</taxon>
    </lineage>
</organism>
<evidence type="ECO:0000313" key="3">
    <source>
        <dbReference type="EMBL" id="CAG6694470.1"/>
    </source>
</evidence>
<dbReference type="PANTHER" id="PTHR21074:SF0">
    <property type="entry name" value="IQ AND UBIQUITIN-LIKE DOMAIN-CONTAINING PROTEIN"/>
    <property type="match status" value="1"/>
</dbReference>
<proteinExistence type="predicted"/>
<protein>
    <submittedName>
        <fullName evidence="3">IQ and ubiquitin-like domain-containing protein</fullName>
    </submittedName>
</protein>
<evidence type="ECO:0000256" key="1">
    <source>
        <dbReference type="SAM" id="Coils"/>
    </source>
</evidence>
<name>A0A8D8TY17_9HEMI</name>
<dbReference type="GO" id="GO:0031514">
    <property type="term" value="C:motile cilium"/>
    <property type="evidence" value="ECO:0007669"/>
    <property type="project" value="TreeGrafter"/>
</dbReference>
<dbReference type="Pfam" id="PF25805">
    <property type="entry name" value="IQUB"/>
    <property type="match status" value="1"/>
</dbReference>
<dbReference type="PANTHER" id="PTHR21074">
    <property type="entry name" value="IQ AND UBIQUITIN-LIKE DOMAIN-CONTAINING PROTEIN"/>
    <property type="match status" value="1"/>
</dbReference>
<dbReference type="GO" id="GO:0001669">
    <property type="term" value="C:acrosomal vesicle"/>
    <property type="evidence" value="ECO:0007669"/>
    <property type="project" value="TreeGrafter"/>
</dbReference>
<dbReference type="InterPro" id="IPR037695">
    <property type="entry name" value="IQUB"/>
</dbReference>
<accession>A0A8D8TY17</accession>
<sequence>MEPTTIAPSLDSMLHHYEDCPEGECPFIAQSSLWGCEASRSDLNLLSELSFPWVEPGTEKSKLKQGPCDASICEVDTIRLDVLPSENSSVSISFKQEDVETNLLETIHVRRQTKWNKVQLNLQPIKPSWFCNYYIQLQKQTGKPKDQQTCVERLMYPSEEEFNYKVNISGAEADYDKGDVFVCEEVYNNVCWKTVDCWKQVEQVESSGEYFEAEAEDSILSLQSSRPSNSLTGIDTYHVSTISLTENPCLDTLMSFIELGIEIENKDIKMLIQPTEHYDNYDLEVIVNHNARVRIKNMDHLSGYPIDRTERNPSELRKCINKLIEAVIALNPPKRPHTLDFLKFIRDMKPYVRQVTDKLETSQDSDENDKLSGTSDISDASLEKCQHPDLVTGYRNKTTNIKYYHACTQTMRYLEKQRTTSVSRDAQTPVFPLLDKTSSTMKTVSTQMEREGYYMDESNDRFICPQTYQKTIPGNEVKRIMVVRIQRTWREYLIAQTDHELRALIQNLQNEEEKKRYLIEQSAMVRQMMAMLSPMYLNRREDFHMLYMFLDNWWQNRKANDDHTTAVCILRQHKRISCDDCTTTQASTLLKTEYDEYLRKLIEIENLASEAKRSSFVDRQDLAELNESAKPLIVPVKQGAPIQILTLDAQRGAHLKDLYEELCRRDQPVSERINFLHNIKQFLLHENKHLDLTEKLLRTITKEIDYLMNFIKPDQIETLRQKTELFFLKYIRFRDINPNMNKILDRKYPPDCGPKLGRCSHCLKVKTNNAFETECFSKRNTICKSCYHIYSIGNKIKDCSQYTHMLKCLRQAEIKYCTCSPVPFLINEATVHYLVYNIWNAMSPISNCTHMDQLWLVRWIVHLDWTPWNNILLTQAEYERHVNIKHVNSFYSSTFIRTVELKNKRARMYFDNLYKLEYAMKSIYWLGRERQEPDQTEVEECTVEN</sequence>
<reference evidence="3" key="1">
    <citation type="submission" date="2021-05" db="EMBL/GenBank/DDBJ databases">
        <authorList>
            <person name="Alioto T."/>
            <person name="Alioto T."/>
            <person name="Gomez Garrido J."/>
        </authorList>
    </citation>
    <scope>NUCLEOTIDE SEQUENCE</scope>
</reference>
<dbReference type="GO" id="GO:0030317">
    <property type="term" value="P:flagellated sperm motility"/>
    <property type="evidence" value="ECO:0007669"/>
    <property type="project" value="TreeGrafter"/>
</dbReference>
<dbReference type="GO" id="GO:0060271">
    <property type="term" value="P:cilium assembly"/>
    <property type="evidence" value="ECO:0007669"/>
    <property type="project" value="TreeGrafter"/>
</dbReference>
<dbReference type="EMBL" id="HBUF01318436">
    <property type="protein sequence ID" value="CAG6694470.1"/>
    <property type="molecule type" value="Transcribed_RNA"/>
</dbReference>
<feature type="coiled-coil region" evidence="1">
    <location>
        <begin position="494"/>
        <end position="521"/>
    </location>
</feature>